<keyword evidence="17" id="KW-1185">Reference proteome</keyword>
<dbReference type="InterPro" id="IPR006916">
    <property type="entry name" value="POPDC1-3"/>
</dbReference>
<keyword evidence="9" id="KW-0130">Cell adhesion</keyword>
<feature type="domain" description="Cyclic nucleotide-binding" evidence="15">
    <location>
        <begin position="95"/>
        <end position="209"/>
    </location>
</feature>
<evidence type="ECO:0000256" key="1">
    <source>
        <dbReference type="ARBA" id="ARBA00004124"/>
    </source>
</evidence>
<comment type="similarity">
    <text evidence="4">Belongs to the popeye family.</text>
</comment>
<evidence type="ECO:0000256" key="4">
    <source>
        <dbReference type="ARBA" id="ARBA00007146"/>
    </source>
</evidence>
<dbReference type="Pfam" id="PF04831">
    <property type="entry name" value="POPDC1-3"/>
    <property type="match status" value="1"/>
</dbReference>
<dbReference type="EMBL" id="BMKN01000001">
    <property type="protein sequence ID" value="GGE39084.1"/>
    <property type="molecule type" value="Genomic_DNA"/>
</dbReference>
<dbReference type="Gene3D" id="2.60.120.10">
    <property type="entry name" value="Jelly Rolls"/>
    <property type="match status" value="1"/>
</dbReference>
<dbReference type="RefSeq" id="WP_095596716.1">
    <property type="nucleotide sequence ID" value="NZ_BMKN01000001.1"/>
</dbReference>
<keyword evidence="8 14" id="KW-0812">Transmembrane</keyword>
<evidence type="ECO:0000256" key="13">
    <source>
        <dbReference type="ARBA" id="ARBA00023180"/>
    </source>
</evidence>
<dbReference type="CDD" id="cd00038">
    <property type="entry name" value="CAP_ED"/>
    <property type="match status" value="1"/>
</dbReference>
<gene>
    <name evidence="16" type="ORF">GCM10011517_03530</name>
</gene>
<organism evidence="16 17">
    <name type="scientific">Actibacterium pelagium</name>
    <dbReference type="NCBI Taxonomy" id="2029103"/>
    <lineage>
        <taxon>Bacteria</taxon>
        <taxon>Pseudomonadati</taxon>
        <taxon>Pseudomonadota</taxon>
        <taxon>Alphaproteobacteria</taxon>
        <taxon>Rhodobacterales</taxon>
        <taxon>Roseobacteraceae</taxon>
        <taxon>Actibacterium</taxon>
    </lineage>
</organism>
<evidence type="ECO:0000256" key="2">
    <source>
        <dbReference type="ARBA" id="ARBA00004141"/>
    </source>
</evidence>
<dbReference type="Pfam" id="PF00027">
    <property type="entry name" value="cNMP_binding"/>
    <property type="match status" value="1"/>
</dbReference>
<keyword evidence="6" id="KW-0217">Developmental protein</keyword>
<dbReference type="GO" id="GO:0007155">
    <property type="term" value="P:cell adhesion"/>
    <property type="evidence" value="ECO:0007669"/>
    <property type="project" value="UniProtKB-KW"/>
</dbReference>
<feature type="transmembrane region" description="Helical" evidence="14">
    <location>
        <begin position="6"/>
        <end position="25"/>
    </location>
</feature>
<dbReference type="InterPro" id="IPR018490">
    <property type="entry name" value="cNMP-bd_dom_sf"/>
</dbReference>
<name>A0A917EIJ3_9RHOB</name>
<evidence type="ECO:0000256" key="5">
    <source>
        <dbReference type="ARBA" id="ARBA00022427"/>
    </source>
</evidence>
<dbReference type="PANTHER" id="PTHR12101">
    <property type="entry name" value="POPEYE DOMAIN CONTAINING PROTEIN"/>
    <property type="match status" value="1"/>
</dbReference>
<evidence type="ECO:0000256" key="9">
    <source>
        <dbReference type="ARBA" id="ARBA00022889"/>
    </source>
</evidence>
<evidence type="ECO:0000256" key="10">
    <source>
        <dbReference type="ARBA" id="ARBA00022949"/>
    </source>
</evidence>
<evidence type="ECO:0000313" key="16">
    <source>
        <dbReference type="EMBL" id="GGE39084.1"/>
    </source>
</evidence>
<dbReference type="SUPFAM" id="SSF51206">
    <property type="entry name" value="cAMP-binding domain-like"/>
    <property type="match status" value="1"/>
</dbReference>
<keyword evidence="7" id="KW-1003">Cell membrane</keyword>
<dbReference type="InterPro" id="IPR000595">
    <property type="entry name" value="cNMP-bd_dom"/>
</dbReference>
<reference evidence="16" key="1">
    <citation type="journal article" date="2014" name="Int. J. Syst. Evol. Microbiol.">
        <title>Complete genome sequence of Corynebacterium casei LMG S-19264T (=DSM 44701T), isolated from a smear-ripened cheese.</title>
        <authorList>
            <consortium name="US DOE Joint Genome Institute (JGI-PGF)"/>
            <person name="Walter F."/>
            <person name="Albersmeier A."/>
            <person name="Kalinowski J."/>
            <person name="Ruckert C."/>
        </authorList>
    </citation>
    <scope>NUCLEOTIDE SEQUENCE</scope>
    <source>
        <strain evidence="16">CGMCC 1.16012</strain>
    </source>
</reference>
<dbReference type="GO" id="GO:0016328">
    <property type="term" value="C:lateral plasma membrane"/>
    <property type="evidence" value="ECO:0007669"/>
    <property type="project" value="UniProtKB-SubCell"/>
</dbReference>
<dbReference type="OrthoDB" id="7638398at2"/>
<dbReference type="Proteomes" id="UP000606730">
    <property type="component" value="Unassembled WGS sequence"/>
</dbReference>
<keyword evidence="11 14" id="KW-1133">Transmembrane helix</keyword>
<reference evidence="16" key="2">
    <citation type="submission" date="2020-09" db="EMBL/GenBank/DDBJ databases">
        <authorList>
            <person name="Sun Q."/>
            <person name="Zhou Y."/>
        </authorList>
    </citation>
    <scope>NUCLEOTIDE SEQUENCE</scope>
    <source>
        <strain evidence="16">CGMCC 1.16012</strain>
    </source>
</reference>
<keyword evidence="10" id="KW-0965">Cell junction</keyword>
<evidence type="ECO:0000256" key="12">
    <source>
        <dbReference type="ARBA" id="ARBA00023136"/>
    </source>
</evidence>
<feature type="transmembrane region" description="Helical" evidence="14">
    <location>
        <begin position="55"/>
        <end position="78"/>
    </location>
</feature>
<evidence type="ECO:0000256" key="14">
    <source>
        <dbReference type="SAM" id="Phobius"/>
    </source>
</evidence>
<evidence type="ECO:0000313" key="17">
    <source>
        <dbReference type="Proteomes" id="UP000606730"/>
    </source>
</evidence>
<dbReference type="InterPro" id="IPR055272">
    <property type="entry name" value="POPDC1-3_dom"/>
</dbReference>
<dbReference type="PANTHER" id="PTHR12101:SF17">
    <property type="entry name" value="BLOOD VESSEL EPICARDIAL SUBSTANCE"/>
    <property type="match status" value="1"/>
</dbReference>
<evidence type="ECO:0000256" key="7">
    <source>
        <dbReference type="ARBA" id="ARBA00022475"/>
    </source>
</evidence>
<dbReference type="GO" id="GO:0030552">
    <property type="term" value="F:cAMP binding"/>
    <property type="evidence" value="ECO:0007669"/>
    <property type="project" value="TreeGrafter"/>
</dbReference>
<comment type="caution">
    <text evidence="16">The sequence shown here is derived from an EMBL/GenBank/DDBJ whole genome shotgun (WGS) entry which is preliminary data.</text>
</comment>
<accession>A0A917EIJ3</accession>
<dbReference type="AlphaFoldDB" id="A0A917EIJ3"/>
<evidence type="ECO:0000256" key="3">
    <source>
        <dbReference type="ARBA" id="ARBA00004435"/>
    </source>
</evidence>
<feature type="transmembrane region" description="Helical" evidence="14">
    <location>
        <begin position="32"/>
        <end position="49"/>
    </location>
</feature>
<evidence type="ECO:0000259" key="15">
    <source>
        <dbReference type="PROSITE" id="PS50042"/>
    </source>
</evidence>
<protein>
    <recommendedName>
        <fullName evidence="15">Cyclic nucleotide-binding domain-containing protein</fullName>
    </recommendedName>
</protein>
<keyword evidence="5" id="KW-0796">Tight junction</keyword>
<evidence type="ECO:0000256" key="11">
    <source>
        <dbReference type="ARBA" id="ARBA00022989"/>
    </source>
</evidence>
<keyword evidence="12 14" id="KW-0472">Membrane</keyword>
<keyword evidence="13" id="KW-0325">Glycoprotein</keyword>
<proteinExistence type="inferred from homology"/>
<dbReference type="PROSITE" id="PS50042">
    <property type="entry name" value="CNMP_BINDING_3"/>
    <property type="match status" value="1"/>
</dbReference>
<evidence type="ECO:0000256" key="8">
    <source>
        <dbReference type="ARBA" id="ARBA00022692"/>
    </source>
</evidence>
<comment type="subcellular location">
    <subcellularLocation>
        <location evidence="3">Cell junction</location>
        <location evidence="3">Tight junction</location>
    </subcellularLocation>
    <subcellularLocation>
        <location evidence="1">Lateral cell membrane</location>
    </subcellularLocation>
    <subcellularLocation>
        <location evidence="2">Membrane</location>
        <topology evidence="2">Multi-pass membrane protein</topology>
    </subcellularLocation>
</comment>
<sequence>MDWFTGLSVATLVYVAFALDLFGFLARDELRLRLLMLSASAMYLLYYFWVADEPLWDALLTNGALALVNLIMICVVVVERTTFSMARETAELYRLFPMLSPGQFRRLLRAGRAVEPRGEQALTQSGTTPDDLFFVIEGPVRIRKGEQETEIHGQLFIGEIAFLTGQPASASVSVGPGARYLKWNSATLKKLIDRSPKLHVALSAQFNKDLVNKVAQSHPL</sequence>
<dbReference type="InterPro" id="IPR014710">
    <property type="entry name" value="RmlC-like_jellyroll"/>
</dbReference>
<evidence type="ECO:0000256" key="6">
    <source>
        <dbReference type="ARBA" id="ARBA00022473"/>
    </source>
</evidence>
<dbReference type="GO" id="GO:0005923">
    <property type="term" value="C:bicellular tight junction"/>
    <property type="evidence" value="ECO:0007669"/>
    <property type="project" value="UniProtKB-SubCell"/>
</dbReference>